<evidence type="ECO:0000313" key="2">
    <source>
        <dbReference type="Proteomes" id="UP000184112"/>
    </source>
</evidence>
<dbReference type="AlphaFoldDB" id="A0A1M5V642"/>
<organism evidence="1 2">
    <name type="scientific">Flavobacterium johnsoniae</name>
    <name type="common">Cytophaga johnsonae</name>
    <dbReference type="NCBI Taxonomy" id="986"/>
    <lineage>
        <taxon>Bacteria</taxon>
        <taxon>Pseudomonadati</taxon>
        <taxon>Bacteroidota</taxon>
        <taxon>Flavobacteriia</taxon>
        <taxon>Flavobacteriales</taxon>
        <taxon>Flavobacteriaceae</taxon>
        <taxon>Flavobacterium</taxon>
    </lineage>
</organism>
<proteinExistence type="predicted"/>
<sequence length="177" mass="20544">MKQNPSADFKPITTKEAVQPNGTTTYNSIPCNSFKNLKMKTIFKIVLLLIVFTNYSCKAQQLVQTPDDINKLKTNEQQFLTKPLKNLLQEIKPEIKTAFGTAGSPSFFTFKFLSPSEINQKVTGRKQVSFYVYVKENFEWNPEKRTKENEFRWTSADTERYGDLTVIRIKVIERLEN</sequence>
<reference evidence="1 2" key="1">
    <citation type="submission" date="2016-11" db="EMBL/GenBank/DDBJ databases">
        <authorList>
            <person name="Jaros S."/>
            <person name="Januszkiewicz K."/>
            <person name="Wedrychowicz H."/>
        </authorList>
    </citation>
    <scope>NUCLEOTIDE SEQUENCE [LARGE SCALE GENOMIC DNA]</scope>
    <source>
        <strain evidence="1 2">DSM 6792</strain>
    </source>
</reference>
<gene>
    <name evidence="1" type="ORF">SAMN05444388_1162</name>
</gene>
<dbReference type="Proteomes" id="UP000184112">
    <property type="component" value="Unassembled WGS sequence"/>
</dbReference>
<protein>
    <submittedName>
        <fullName evidence="1">Uncharacterized protein</fullName>
    </submittedName>
</protein>
<dbReference type="EMBL" id="FQWH01000016">
    <property type="protein sequence ID" value="SHH70666.1"/>
    <property type="molecule type" value="Genomic_DNA"/>
</dbReference>
<dbReference type="RefSeq" id="WP_254796604.1">
    <property type="nucleotide sequence ID" value="NZ_FQWH01000016.1"/>
</dbReference>
<evidence type="ECO:0000313" key="1">
    <source>
        <dbReference type="EMBL" id="SHH70666.1"/>
    </source>
</evidence>
<accession>A0A1M5V642</accession>
<name>A0A1M5V642_FLAJO</name>